<keyword evidence="1" id="KW-0175">Coiled coil</keyword>
<evidence type="ECO:0000259" key="3">
    <source>
        <dbReference type="Pfam" id="PF02371"/>
    </source>
</evidence>
<dbReference type="Pfam" id="PF01548">
    <property type="entry name" value="DEDD_Tnp_IS110"/>
    <property type="match status" value="1"/>
</dbReference>
<dbReference type="AlphaFoldDB" id="L7VR16"/>
<dbReference type="InterPro" id="IPR047650">
    <property type="entry name" value="Transpos_IS110"/>
</dbReference>
<dbReference type="EMBL" id="JX649870">
    <property type="protein sequence ID" value="AGC71377.1"/>
    <property type="molecule type" value="Genomic_DNA"/>
</dbReference>
<dbReference type="InterPro" id="IPR002525">
    <property type="entry name" value="Transp_IS110-like_N"/>
</dbReference>
<feature type="domain" description="Transposase IS116/IS110/IS902 C-terminal" evidence="3">
    <location>
        <begin position="193"/>
        <end position="275"/>
    </location>
</feature>
<dbReference type="PANTHER" id="PTHR33055">
    <property type="entry name" value="TRANSPOSASE FOR INSERTION SEQUENCE ELEMENT IS1111A"/>
    <property type="match status" value="1"/>
</dbReference>
<sequence>MKKYERVIGVDVSSKKLDLSDSLGKLPAVIDNSVEAIRAKLVKMITAAESVLVVCESSGGWEGVMVDLLHEAKVDVAVVNPRQTHHFAQAHGYLEKTDTIDAKVIRQFGEQIKVHLAKPRTEREKRFQAISRRRLQVLTMINQEQNRKMLCVDESSLVFIDESLKMLKKQLKELDTQIKKLIDEVSKDTPSVRVIASVPGVGPVTTATLCCELPELGNVSRGAIAKLVGVAPMAHQSGERDGKRRARGGRVIVRRSLYMAALVATQRNPVIAKFYLRLLQRGKPKKLALIACMRKLLLIIHDMVRNGQTWDPERKARDQAVSNLATGSTCSEGH</sequence>
<feature type="coiled-coil region" evidence="1">
    <location>
        <begin position="157"/>
        <end position="184"/>
    </location>
</feature>
<accession>L7VR16</accession>
<dbReference type="PANTHER" id="PTHR33055:SF13">
    <property type="entry name" value="TRANSPOSASE"/>
    <property type="match status" value="1"/>
</dbReference>
<dbReference type="NCBIfam" id="NF033542">
    <property type="entry name" value="transpos_IS110"/>
    <property type="match status" value="1"/>
</dbReference>
<dbReference type="Pfam" id="PF02371">
    <property type="entry name" value="Transposase_20"/>
    <property type="match status" value="1"/>
</dbReference>
<reference evidence="4" key="1">
    <citation type="submission" date="2012-09" db="EMBL/GenBank/DDBJ databases">
        <title>Metagenomic Characterization of a Microbial Community in Wastewater Detects High Levels of Antibiotic Resistance.</title>
        <authorList>
            <person name="Abrams M."/>
            <person name="Caldwell A."/>
            <person name="Vandaei E."/>
            <person name="Lee W."/>
            <person name="Perrott J."/>
            <person name="Khan S.Y."/>
            <person name="Ta J."/>
            <person name="Romero D."/>
            <person name="Nguyen V."/>
            <person name="Pourmand N."/>
            <person name="Ouverney C.C."/>
        </authorList>
    </citation>
    <scope>NUCLEOTIDE SEQUENCE</scope>
</reference>
<evidence type="ECO:0000256" key="1">
    <source>
        <dbReference type="SAM" id="Coils"/>
    </source>
</evidence>
<proteinExistence type="predicted"/>
<dbReference type="GO" id="GO:0006313">
    <property type="term" value="P:DNA transposition"/>
    <property type="evidence" value="ECO:0007669"/>
    <property type="project" value="InterPro"/>
</dbReference>
<protein>
    <submittedName>
        <fullName evidence="4">Putative transposase</fullName>
    </submittedName>
</protein>
<organism evidence="4">
    <name type="scientific">uncultured bacterium A1Q1_fos_1815</name>
    <dbReference type="NCBI Taxonomy" id="1256553"/>
    <lineage>
        <taxon>Bacteria</taxon>
        <taxon>environmental samples</taxon>
    </lineage>
</organism>
<dbReference type="GO" id="GO:0004803">
    <property type="term" value="F:transposase activity"/>
    <property type="evidence" value="ECO:0007669"/>
    <property type="project" value="InterPro"/>
</dbReference>
<feature type="domain" description="Transposase IS110-like N-terminal" evidence="2">
    <location>
        <begin position="8"/>
        <end position="147"/>
    </location>
</feature>
<name>L7VR16_9BACT</name>
<evidence type="ECO:0000313" key="4">
    <source>
        <dbReference type="EMBL" id="AGC71377.1"/>
    </source>
</evidence>
<evidence type="ECO:0000259" key="2">
    <source>
        <dbReference type="Pfam" id="PF01548"/>
    </source>
</evidence>
<dbReference type="InterPro" id="IPR003346">
    <property type="entry name" value="Transposase_20"/>
</dbReference>
<dbReference type="GO" id="GO:0003677">
    <property type="term" value="F:DNA binding"/>
    <property type="evidence" value="ECO:0007669"/>
    <property type="project" value="InterPro"/>
</dbReference>